<evidence type="ECO:0000313" key="2">
    <source>
        <dbReference type="Proteomes" id="UP001497535"/>
    </source>
</evidence>
<sequence length="173" mass="19913">MTDKKNQEKKELLLLIKENYSTISSKFSTKITYEEKRNAWEKIFRICESKGAEWTKGREAKWLSGTKWPSLVKEYKTKIDRNKATGSGGETRLNELDMIMGDILGVDSPVVAGLTIPDANCSNTDEFEFYNKKKDENEDLIIDDISTLTPKLSIKRKAMFEGKQILKLYILNF</sequence>
<organism evidence="1 2">
    <name type="scientific">Meloidogyne enterolobii</name>
    <name type="common">Root-knot nematode worm</name>
    <name type="synonym">Meloidogyne mayaguensis</name>
    <dbReference type="NCBI Taxonomy" id="390850"/>
    <lineage>
        <taxon>Eukaryota</taxon>
        <taxon>Metazoa</taxon>
        <taxon>Ecdysozoa</taxon>
        <taxon>Nematoda</taxon>
        <taxon>Chromadorea</taxon>
        <taxon>Rhabditida</taxon>
        <taxon>Tylenchina</taxon>
        <taxon>Tylenchomorpha</taxon>
        <taxon>Tylenchoidea</taxon>
        <taxon>Meloidogynidae</taxon>
        <taxon>Meloidogyninae</taxon>
        <taxon>Meloidogyne</taxon>
    </lineage>
</organism>
<keyword evidence="2" id="KW-1185">Reference proteome</keyword>
<reference evidence="1" key="1">
    <citation type="submission" date="2023-11" db="EMBL/GenBank/DDBJ databases">
        <authorList>
            <person name="Poullet M."/>
        </authorList>
    </citation>
    <scope>NUCLEOTIDE SEQUENCE</scope>
    <source>
        <strain evidence="1">E1834</strain>
    </source>
</reference>
<gene>
    <name evidence="1" type="ORF">MENTE1834_LOCUS13146</name>
</gene>
<accession>A0ACB0YJW7</accession>
<dbReference type="Proteomes" id="UP001497535">
    <property type="component" value="Unassembled WGS sequence"/>
</dbReference>
<proteinExistence type="predicted"/>
<dbReference type="EMBL" id="CAVMJV010000014">
    <property type="protein sequence ID" value="CAK5049879.1"/>
    <property type="molecule type" value="Genomic_DNA"/>
</dbReference>
<evidence type="ECO:0000313" key="1">
    <source>
        <dbReference type="EMBL" id="CAK5049879.1"/>
    </source>
</evidence>
<name>A0ACB0YJW7_MELEN</name>
<protein>
    <submittedName>
        <fullName evidence="1">Uncharacterized protein</fullName>
    </submittedName>
</protein>
<comment type="caution">
    <text evidence="1">The sequence shown here is derived from an EMBL/GenBank/DDBJ whole genome shotgun (WGS) entry which is preliminary data.</text>
</comment>